<accession>A0A915MIY8</accession>
<evidence type="ECO:0000313" key="1">
    <source>
        <dbReference type="Proteomes" id="UP000887561"/>
    </source>
</evidence>
<dbReference type="WBParaSite" id="scaffold3796_cov283.g7138">
    <property type="protein sequence ID" value="scaffold3796_cov283.g7138"/>
    <property type="gene ID" value="scaffold3796_cov283.g7138"/>
</dbReference>
<evidence type="ECO:0000313" key="2">
    <source>
        <dbReference type="WBParaSite" id="scaffold3796_cov283.g7138"/>
    </source>
</evidence>
<reference evidence="2" key="1">
    <citation type="submission" date="2022-11" db="UniProtKB">
        <authorList>
            <consortium name="WormBaseParasite"/>
        </authorList>
    </citation>
    <scope>IDENTIFICATION</scope>
</reference>
<proteinExistence type="predicted"/>
<keyword evidence="1" id="KW-1185">Reference proteome</keyword>
<dbReference type="Proteomes" id="UP000887561">
    <property type="component" value="Unplaced"/>
</dbReference>
<dbReference type="AlphaFoldDB" id="A0A915MIY8"/>
<organism evidence="1 2">
    <name type="scientific">Meloidogyne javanica</name>
    <name type="common">Root-knot nematode worm</name>
    <dbReference type="NCBI Taxonomy" id="6303"/>
    <lineage>
        <taxon>Eukaryota</taxon>
        <taxon>Metazoa</taxon>
        <taxon>Ecdysozoa</taxon>
        <taxon>Nematoda</taxon>
        <taxon>Chromadorea</taxon>
        <taxon>Rhabditida</taxon>
        <taxon>Tylenchina</taxon>
        <taxon>Tylenchomorpha</taxon>
        <taxon>Tylenchoidea</taxon>
        <taxon>Meloidogynidae</taxon>
        <taxon>Meloidogyninae</taxon>
        <taxon>Meloidogyne</taxon>
        <taxon>Meloidogyne incognita group</taxon>
    </lineage>
</organism>
<sequence>MCSTGAKTDKNEDDGTEVFIVVTKPHSCAPSPVTTMAVRIRSKIRQEATNSQNSPRTIVNKCLTGCWFHFNQSIWRSIQSKGLALRYGLQAEYATALKKFSALAFCDVELDAGEQVPLYSRIEYRQANERLLNLIQDYNNIDDNDYLTQCVNYVHFD</sequence>
<name>A0A915MIY8_MELJA</name>
<protein>
    <submittedName>
        <fullName evidence="2">Uncharacterized protein</fullName>
    </submittedName>
</protein>